<protein>
    <recommendedName>
        <fullName evidence="9">Terpene synthase</fullName>
    </recommendedName>
</protein>
<accession>A0A8X7XTU3</accession>
<name>A0A8X7XTU3_POPTO</name>
<gene>
    <name evidence="7" type="ORF">POTOM_057959</name>
</gene>
<dbReference type="GO" id="GO:0016102">
    <property type="term" value="P:diterpenoid biosynthetic process"/>
    <property type="evidence" value="ECO:0007669"/>
    <property type="project" value="InterPro"/>
</dbReference>
<proteinExistence type="predicted"/>
<dbReference type="InterPro" id="IPR001906">
    <property type="entry name" value="Terpene_synth_N"/>
</dbReference>
<dbReference type="FunFam" id="1.10.600.10:FF:000007">
    <property type="entry name" value="Isoprene synthase, chloroplastic"/>
    <property type="match status" value="1"/>
</dbReference>
<reference evidence="7" key="1">
    <citation type="journal article" date="2020" name="bioRxiv">
        <title>Hybrid origin of Populus tomentosa Carr. identified through genome sequencing and phylogenomic analysis.</title>
        <authorList>
            <person name="An X."/>
            <person name="Gao K."/>
            <person name="Chen Z."/>
            <person name="Li J."/>
            <person name="Yang X."/>
            <person name="Yang X."/>
            <person name="Zhou J."/>
            <person name="Guo T."/>
            <person name="Zhao T."/>
            <person name="Huang S."/>
            <person name="Miao D."/>
            <person name="Khan W.U."/>
            <person name="Rao P."/>
            <person name="Ye M."/>
            <person name="Lei B."/>
            <person name="Liao W."/>
            <person name="Wang J."/>
            <person name="Ji L."/>
            <person name="Li Y."/>
            <person name="Guo B."/>
            <person name="Mustafa N.S."/>
            <person name="Li S."/>
            <person name="Yun Q."/>
            <person name="Keller S.R."/>
            <person name="Mao J."/>
            <person name="Zhang R."/>
            <person name="Strauss S.H."/>
        </authorList>
    </citation>
    <scope>NUCLEOTIDE SEQUENCE</scope>
    <source>
        <strain evidence="7">GM15</strain>
        <tissue evidence="7">Leaf</tissue>
    </source>
</reference>
<evidence type="ECO:0000256" key="2">
    <source>
        <dbReference type="ARBA" id="ARBA00022723"/>
    </source>
</evidence>
<dbReference type="Pfam" id="PF03936">
    <property type="entry name" value="Terpene_synth_C"/>
    <property type="match status" value="1"/>
</dbReference>
<evidence type="ECO:0000313" key="8">
    <source>
        <dbReference type="Proteomes" id="UP000886885"/>
    </source>
</evidence>
<dbReference type="AlphaFoldDB" id="A0A8X7XTU3"/>
<evidence type="ECO:0000256" key="3">
    <source>
        <dbReference type="ARBA" id="ARBA00022842"/>
    </source>
</evidence>
<dbReference type="InterPro" id="IPR044814">
    <property type="entry name" value="Terpene_cyclase_plant_C1"/>
</dbReference>
<dbReference type="PANTHER" id="PTHR31225:SF93">
    <property type="entry name" value="ALPHA-HUMULENE_(-)-(E)-BETA-CARYOPHYLLENE SYNTHASE"/>
    <property type="match status" value="1"/>
</dbReference>
<keyword evidence="4" id="KW-0456">Lyase</keyword>
<evidence type="ECO:0000313" key="7">
    <source>
        <dbReference type="EMBL" id="KAG6738346.1"/>
    </source>
</evidence>
<keyword evidence="8" id="KW-1185">Reference proteome</keyword>
<feature type="domain" description="Terpene synthase metal-binding" evidence="6">
    <location>
        <begin position="220"/>
        <end position="460"/>
    </location>
</feature>
<dbReference type="CDD" id="cd00684">
    <property type="entry name" value="Terpene_cyclase_plant_C1"/>
    <property type="match status" value="1"/>
</dbReference>
<dbReference type="InterPro" id="IPR034741">
    <property type="entry name" value="Terpene_cyclase-like_1_C"/>
</dbReference>
<dbReference type="GO" id="GO:0010333">
    <property type="term" value="F:terpene synthase activity"/>
    <property type="evidence" value="ECO:0007669"/>
    <property type="project" value="InterPro"/>
</dbReference>
<evidence type="ECO:0000256" key="4">
    <source>
        <dbReference type="ARBA" id="ARBA00023239"/>
    </source>
</evidence>
<sequence length="519" mass="60337">MENTNQQNNSRGKADFPPSLWGCSFASFSFPQTVNYFSSVCIAVCFSFNDLNRQVEELKENVKDMLMASKKDPVEHIEFINLLCRLGVSYHFDKEIENSLNEIFDDLPNLLEKHDFDLYTLSLLFRVLRQHGFKMPCVFTKANLESSAMQSSPRLADHIRKALIRPFHKGVPRLEARKYISFYEEDESRNDTLLKFAKIDFNRVQLIHRKELSILSRWWNDLNFAEELPYARDRIVEIYVWANGVHFEPQYAFSRMMVTKYLKFLSLVDDTYDAYASFEEIQHFTNAIERCSMNAIDQLPGDCMKVLYRALLNLFNETENDMGKQGRSYASYYVKEEFKEVVRGYHAEAEWADKCHVPTFDEYVRNGLATSTYGVIMAASFLGMEEVAGGEEFEWLKSNPKIIKAGKMIGRLRNDVVSHEDEQKRGDCASGVECYMKQYDVSEKKAIEEIQKMDVNVWKDINEDCMRPTNAPMLLLQHFVNLVRVTDVAYATDEDSYTIPLGLKDHVALLYIEQVPLYE</sequence>
<evidence type="ECO:0000256" key="1">
    <source>
        <dbReference type="ARBA" id="ARBA00001946"/>
    </source>
</evidence>
<dbReference type="PANTHER" id="PTHR31225">
    <property type="entry name" value="OS04G0344100 PROTEIN-RELATED"/>
    <property type="match status" value="1"/>
</dbReference>
<feature type="domain" description="Terpene synthase N-terminal" evidence="5">
    <location>
        <begin position="49"/>
        <end position="141"/>
    </location>
</feature>
<keyword evidence="2" id="KW-0479">Metal-binding</keyword>
<dbReference type="SFLD" id="SFLDS00005">
    <property type="entry name" value="Isoprenoid_Synthase_Type_I"/>
    <property type="match status" value="1"/>
</dbReference>
<keyword evidence="3" id="KW-0460">Magnesium</keyword>
<dbReference type="InterPro" id="IPR005630">
    <property type="entry name" value="Terpene_synthase_metal-bd"/>
</dbReference>
<evidence type="ECO:0000259" key="6">
    <source>
        <dbReference type="Pfam" id="PF03936"/>
    </source>
</evidence>
<comment type="cofactor">
    <cofactor evidence="1">
        <name>Mg(2+)</name>
        <dbReference type="ChEBI" id="CHEBI:18420"/>
    </cofactor>
</comment>
<dbReference type="Pfam" id="PF01397">
    <property type="entry name" value="Terpene_synth"/>
    <property type="match status" value="1"/>
</dbReference>
<dbReference type="SFLD" id="SFLDG01019">
    <property type="entry name" value="Terpene_Cyclase_Like_1_C_Termi"/>
    <property type="match status" value="1"/>
</dbReference>
<evidence type="ECO:0000259" key="5">
    <source>
        <dbReference type="Pfam" id="PF01397"/>
    </source>
</evidence>
<organism evidence="7 8">
    <name type="scientific">Populus tomentosa</name>
    <name type="common">Chinese white poplar</name>
    <dbReference type="NCBI Taxonomy" id="118781"/>
    <lineage>
        <taxon>Eukaryota</taxon>
        <taxon>Viridiplantae</taxon>
        <taxon>Streptophyta</taxon>
        <taxon>Embryophyta</taxon>
        <taxon>Tracheophyta</taxon>
        <taxon>Spermatophyta</taxon>
        <taxon>Magnoliopsida</taxon>
        <taxon>eudicotyledons</taxon>
        <taxon>Gunneridae</taxon>
        <taxon>Pentapetalae</taxon>
        <taxon>rosids</taxon>
        <taxon>fabids</taxon>
        <taxon>Malpighiales</taxon>
        <taxon>Salicaceae</taxon>
        <taxon>Saliceae</taxon>
        <taxon>Populus</taxon>
    </lineage>
</organism>
<dbReference type="OrthoDB" id="1877784at2759"/>
<evidence type="ECO:0008006" key="9">
    <source>
        <dbReference type="Google" id="ProtNLM"/>
    </source>
</evidence>
<dbReference type="GO" id="GO:0000287">
    <property type="term" value="F:magnesium ion binding"/>
    <property type="evidence" value="ECO:0007669"/>
    <property type="project" value="InterPro"/>
</dbReference>
<comment type="caution">
    <text evidence="7">The sequence shown here is derived from an EMBL/GenBank/DDBJ whole genome shotgun (WGS) entry which is preliminary data.</text>
</comment>
<dbReference type="EMBL" id="JAAWWB010000037">
    <property type="protein sequence ID" value="KAG6738346.1"/>
    <property type="molecule type" value="Genomic_DNA"/>
</dbReference>
<dbReference type="Proteomes" id="UP000886885">
    <property type="component" value="Chromosome 19A"/>
</dbReference>
<dbReference type="InterPro" id="IPR050148">
    <property type="entry name" value="Terpene_synthase-like"/>
</dbReference>